<comment type="caution">
    <text evidence="1">The sequence shown here is derived from an EMBL/GenBank/DDBJ whole genome shotgun (WGS) entry which is preliminary data.</text>
</comment>
<evidence type="ECO:0000313" key="1">
    <source>
        <dbReference type="EMBL" id="KAK7859324.1"/>
    </source>
</evidence>
<dbReference type="Gramene" id="rna-CFP56_40601">
    <property type="protein sequence ID" value="cds-POE80115.1"/>
    <property type="gene ID" value="gene-CFP56_40601"/>
</dbReference>
<organism evidence="1">
    <name type="scientific">Quercus suber</name>
    <name type="common">Cork oak</name>
    <dbReference type="NCBI Taxonomy" id="58331"/>
    <lineage>
        <taxon>Eukaryota</taxon>
        <taxon>Viridiplantae</taxon>
        <taxon>Streptophyta</taxon>
        <taxon>Embryophyta</taxon>
        <taxon>Tracheophyta</taxon>
        <taxon>Spermatophyta</taxon>
        <taxon>Magnoliopsida</taxon>
        <taxon>eudicotyledons</taxon>
        <taxon>Gunneridae</taxon>
        <taxon>Pentapetalae</taxon>
        <taxon>rosids</taxon>
        <taxon>fabids</taxon>
        <taxon>Fagales</taxon>
        <taxon>Fagaceae</taxon>
        <taxon>Quercus</taxon>
    </lineage>
</organism>
<reference evidence="1" key="2">
    <citation type="journal article" date="2018" name="Sci. Data">
        <title>The draft genome sequence of cork oak.</title>
        <authorList>
            <person name="Ramos A.M."/>
            <person name="Usie A."/>
            <person name="Barbosa P."/>
            <person name="Barros P.M."/>
            <person name="Capote T."/>
            <person name="Chaves I."/>
            <person name="Simoes F."/>
            <person name="Abreu I."/>
            <person name="Carrasquinho I."/>
            <person name="Faro C."/>
            <person name="Guimaraes J.B."/>
            <person name="Mendonca D."/>
            <person name="Nobrega F."/>
            <person name="Rodrigues L."/>
            <person name="Saibo N.J.M."/>
            <person name="Varela M.C."/>
            <person name="Egas C."/>
            <person name="Matos J."/>
            <person name="Miguel C.M."/>
            <person name="Oliveira M.M."/>
            <person name="Ricardo C.P."/>
            <person name="Goncalves S."/>
        </authorList>
    </citation>
    <scope>NUCLEOTIDE SEQUENCE [LARGE SCALE GENOMIC DNA]</scope>
    <source>
        <strain evidence="1">HL8</strain>
    </source>
</reference>
<gene>
    <name evidence="1" type="ORF">CFP56_006831</name>
</gene>
<sequence>MLRDCPFVAAFWKKIGVPIDLNSTFNLDIHKWLEANCVCNPLIKVKGYRWRKVFTFAIWSLWKHRNKVVFEDTTLNPNLHDSCLKQVIEYVYCVGKSFRTKQVRGFRVKWNKPLEGWCKLNSDRAPLGNPGRARGGGLIRDHRGA</sequence>
<dbReference type="InterPro" id="IPR052929">
    <property type="entry name" value="RNase_H-like_EbsB-rel"/>
</dbReference>
<name>A0AAW0M989_QUESU</name>
<dbReference type="AlphaFoldDB" id="A0AAW0M989"/>
<dbReference type="PANTHER" id="PTHR47074:SF11">
    <property type="entry name" value="REVERSE TRANSCRIPTASE-LIKE PROTEIN"/>
    <property type="match status" value="1"/>
</dbReference>
<protein>
    <submittedName>
        <fullName evidence="1">Ribonuclease h protein</fullName>
    </submittedName>
</protein>
<dbReference type="EMBL" id="PKMF04000013">
    <property type="protein sequence ID" value="KAK7859324.1"/>
    <property type="molecule type" value="Genomic_DNA"/>
</dbReference>
<accession>A0AAW0M989</accession>
<proteinExistence type="predicted"/>
<dbReference type="PANTHER" id="PTHR47074">
    <property type="entry name" value="BNAC02G40300D PROTEIN"/>
    <property type="match status" value="1"/>
</dbReference>
<reference evidence="1" key="1">
    <citation type="submission" date="2017-12" db="EMBL/GenBank/DDBJ databases">
        <authorList>
            <person name="Barbosa P."/>
            <person name="Usie A."/>
            <person name="Ramos A.M."/>
        </authorList>
    </citation>
    <scope>NUCLEOTIDE SEQUENCE</scope>
    <source>
        <strain evidence="1">HL8</strain>
        <tissue evidence="1">Leaves</tissue>
    </source>
</reference>
<reference evidence="1" key="3">
    <citation type="submission" date="2023-07" db="EMBL/GenBank/DDBJ databases">
        <title>An improved reference 1 genome and first organelle genomes of Quercus suber.</title>
        <authorList>
            <consortium name="Genosuber Consortium"/>
            <person name="Usie A."/>
            <person name="Serra O."/>
            <person name="Barros P."/>
        </authorList>
    </citation>
    <scope>NUCLEOTIDE SEQUENCE</scope>
    <source>
        <strain evidence="1">HL8</strain>
        <tissue evidence="1">Leaves</tissue>
    </source>
</reference>